<dbReference type="GO" id="GO:0006355">
    <property type="term" value="P:regulation of DNA-templated transcription"/>
    <property type="evidence" value="ECO:0007669"/>
    <property type="project" value="InterPro"/>
</dbReference>
<evidence type="ECO:0000256" key="2">
    <source>
        <dbReference type="ARBA" id="ARBA00023125"/>
    </source>
</evidence>
<evidence type="ECO:0000256" key="3">
    <source>
        <dbReference type="ARBA" id="ARBA00023163"/>
    </source>
</evidence>
<dbReference type="PRINTS" id="PR00038">
    <property type="entry name" value="HTHLUXR"/>
</dbReference>
<evidence type="ECO:0000259" key="5">
    <source>
        <dbReference type="PROSITE" id="PS50043"/>
    </source>
</evidence>
<organism evidence="6">
    <name type="scientific">Geobacter metallireducens</name>
    <dbReference type="NCBI Taxonomy" id="28232"/>
    <lineage>
        <taxon>Bacteria</taxon>
        <taxon>Pseudomonadati</taxon>
        <taxon>Thermodesulfobacteriota</taxon>
        <taxon>Desulfuromonadia</taxon>
        <taxon>Geobacterales</taxon>
        <taxon>Geobacteraceae</taxon>
        <taxon>Geobacter</taxon>
    </lineage>
</organism>
<feature type="domain" description="HTH luxR-type" evidence="5">
    <location>
        <begin position="372"/>
        <end position="437"/>
    </location>
</feature>
<dbReference type="SMART" id="SM00421">
    <property type="entry name" value="HTH_LUXR"/>
    <property type="match status" value="1"/>
</dbReference>
<dbReference type="AlphaFoldDB" id="A0A831U0E7"/>
<reference evidence="6" key="1">
    <citation type="journal article" date="2020" name="mSystems">
        <title>Genome- and Community-Level Interaction Insights into Carbon Utilization and Element Cycling Functions of Hydrothermarchaeota in Hydrothermal Sediment.</title>
        <authorList>
            <person name="Zhou Z."/>
            <person name="Liu Y."/>
            <person name="Xu W."/>
            <person name="Pan J."/>
            <person name="Luo Z.H."/>
            <person name="Li M."/>
        </authorList>
    </citation>
    <scope>NUCLEOTIDE SEQUENCE [LARGE SCALE GENOMIC DNA]</scope>
    <source>
        <strain evidence="6">SpSt-349</strain>
    </source>
</reference>
<dbReference type="CDD" id="cd06170">
    <property type="entry name" value="LuxR_C_like"/>
    <property type="match status" value="1"/>
</dbReference>
<keyword evidence="2" id="KW-0238">DNA-binding</keyword>
<dbReference type="GO" id="GO:0003677">
    <property type="term" value="F:DNA binding"/>
    <property type="evidence" value="ECO:0007669"/>
    <property type="project" value="UniProtKB-KW"/>
</dbReference>
<keyword evidence="4" id="KW-1133">Transmembrane helix</keyword>
<feature type="transmembrane region" description="Helical" evidence="4">
    <location>
        <begin position="248"/>
        <end position="272"/>
    </location>
</feature>
<feature type="transmembrane region" description="Helical" evidence="4">
    <location>
        <begin position="139"/>
        <end position="156"/>
    </location>
</feature>
<dbReference type="Pfam" id="PF00196">
    <property type="entry name" value="GerE"/>
    <property type="match status" value="1"/>
</dbReference>
<evidence type="ECO:0000256" key="4">
    <source>
        <dbReference type="SAM" id="Phobius"/>
    </source>
</evidence>
<feature type="transmembrane region" description="Helical" evidence="4">
    <location>
        <begin position="62"/>
        <end position="80"/>
    </location>
</feature>
<dbReference type="Gene3D" id="1.10.10.10">
    <property type="entry name" value="Winged helix-like DNA-binding domain superfamily/Winged helix DNA-binding domain"/>
    <property type="match status" value="1"/>
</dbReference>
<comment type="caution">
    <text evidence="6">The sequence shown here is derived from an EMBL/GenBank/DDBJ whole genome shotgun (WGS) entry which is preliminary data.</text>
</comment>
<keyword evidence="4" id="KW-0472">Membrane</keyword>
<name>A0A831U0E7_GEOME</name>
<dbReference type="SUPFAM" id="SSF46894">
    <property type="entry name" value="C-terminal effector domain of the bipartite response regulators"/>
    <property type="match status" value="1"/>
</dbReference>
<evidence type="ECO:0000256" key="1">
    <source>
        <dbReference type="ARBA" id="ARBA00023015"/>
    </source>
</evidence>
<dbReference type="InterPro" id="IPR036388">
    <property type="entry name" value="WH-like_DNA-bd_sf"/>
</dbReference>
<dbReference type="InterPro" id="IPR000792">
    <property type="entry name" value="Tscrpt_reg_LuxR_C"/>
</dbReference>
<keyword evidence="4" id="KW-0812">Transmembrane</keyword>
<dbReference type="PROSITE" id="PS50043">
    <property type="entry name" value="HTH_LUXR_2"/>
    <property type="match status" value="1"/>
</dbReference>
<dbReference type="InterPro" id="IPR016032">
    <property type="entry name" value="Sig_transdc_resp-reg_C-effctor"/>
</dbReference>
<dbReference type="PANTHER" id="PTHR44688:SF16">
    <property type="entry name" value="DNA-BINDING TRANSCRIPTIONAL ACTIVATOR DEVR_DOSR"/>
    <property type="match status" value="1"/>
</dbReference>
<feature type="transmembrane region" description="Helical" evidence="4">
    <location>
        <begin position="307"/>
        <end position="327"/>
    </location>
</feature>
<gene>
    <name evidence="6" type="ORF">ENQ87_05410</name>
</gene>
<feature type="transmembrane region" description="Helical" evidence="4">
    <location>
        <begin position="279"/>
        <end position="301"/>
    </location>
</feature>
<feature type="transmembrane region" description="Helical" evidence="4">
    <location>
        <begin position="115"/>
        <end position="133"/>
    </location>
</feature>
<feature type="transmembrane region" description="Helical" evidence="4">
    <location>
        <begin position="35"/>
        <end position="55"/>
    </location>
</feature>
<proteinExistence type="predicted"/>
<feature type="transmembrane region" description="Helical" evidence="4">
    <location>
        <begin position="196"/>
        <end position="218"/>
    </location>
</feature>
<dbReference type="PANTHER" id="PTHR44688">
    <property type="entry name" value="DNA-BINDING TRANSCRIPTIONAL ACTIVATOR DEVR_DOSR"/>
    <property type="match status" value="1"/>
</dbReference>
<feature type="transmembrane region" description="Helical" evidence="4">
    <location>
        <begin position="225"/>
        <end position="242"/>
    </location>
</feature>
<keyword evidence="3" id="KW-0804">Transcription</keyword>
<evidence type="ECO:0000313" key="6">
    <source>
        <dbReference type="EMBL" id="HEN41804.1"/>
    </source>
</evidence>
<feature type="transmembrane region" description="Helical" evidence="4">
    <location>
        <begin position="168"/>
        <end position="190"/>
    </location>
</feature>
<accession>A0A831U0E7</accession>
<protein>
    <submittedName>
        <fullName evidence="6">LuxR family transcriptional regulator</fullName>
    </submittedName>
</protein>
<feature type="transmembrane region" description="Helical" evidence="4">
    <location>
        <begin position="86"/>
        <end position="103"/>
    </location>
</feature>
<sequence length="439" mass="46649">MRPISASLPFIAFVVWLLAVPMDGFLLASLGIDDAILYFLFPHVVTLAVIGTVLCRYPLFRLGVAGGVVAMGATVLLPHVKGGAPWLLASAGIGSAFVCVRAANYLKRASSMGGSAAFGLMAANLLLFLFTVIPLAEGVKFYLVAALLLIPVALRSDACGEGGGEESLLSFLPFVFVFQMVSGLMYGTLYGHYARVAMVPGVEVAFYAIAVVVGGVVLRRRREMLLAMAIVAAMFAFSLYLVPTPASVNAALFAMQGAAGFLDLYVLVLLLAQRDSRRALGVGLAVACSGIIVGKGISVAIGDIPQLVVAAANIVLTTSVLLLYLVVRGERREAQRAVPAELPVAVEGRASPLSPPAVSNDFEPPRDQFTLPASLRKRFSEQEKSVLGCIVQGMTFRETARELAISESSVKTYMKRIYDKMSVSGKDELLAKLGEEPRN</sequence>
<dbReference type="EMBL" id="DSOV01000019">
    <property type="protein sequence ID" value="HEN41804.1"/>
    <property type="molecule type" value="Genomic_DNA"/>
</dbReference>
<keyword evidence="1" id="KW-0805">Transcription regulation</keyword>